<gene>
    <name evidence="1" type="ORF">GCM10023318_60590</name>
</gene>
<comment type="caution">
    <text evidence="1">The sequence shown here is derived from an EMBL/GenBank/DDBJ whole genome shotgun (WGS) entry which is preliminary data.</text>
</comment>
<dbReference type="EMBL" id="BAABJM010000010">
    <property type="protein sequence ID" value="GAA5069376.1"/>
    <property type="molecule type" value="Genomic_DNA"/>
</dbReference>
<organism evidence="1 2">
    <name type="scientific">Nocardia callitridis</name>
    <dbReference type="NCBI Taxonomy" id="648753"/>
    <lineage>
        <taxon>Bacteria</taxon>
        <taxon>Bacillati</taxon>
        <taxon>Actinomycetota</taxon>
        <taxon>Actinomycetes</taxon>
        <taxon>Mycobacteriales</taxon>
        <taxon>Nocardiaceae</taxon>
        <taxon>Nocardia</taxon>
    </lineage>
</organism>
<sequence>MEIDINTGNGVRGDERLIEHVRDELGSALARFEDRLTWVQAHLSDQNGDKGGPDDKQCVLEARPVGGPSVVVTHRAGTVEESYLGAAASMTSLLDSRFGKLHRDKGGESIRHPRPE</sequence>
<dbReference type="Proteomes" id="UP001500603">
    <property type="component" value="Unassembled WGS sequence"/>
</dbReference>
<name>A0ABP9L2L9_9NOCA</name>
<protein>
    <submittedName>
        <fullName evidence="1">HPF/RaiA family ribosome-associated protein</fullName>
    </submittedName>
</protein>
<keyword evidence="2" id="KW-1185">Reference proteome</keyword>
<proteinExistence type="predicted"/>
<reference evidence="2" key="1">
    <citation type="journal article" date="2019" name="Int. J. Syst. Evol. Microbiol.">
        <title>The Global Catalogue of Microorganisms (GCM) 10K type strain sequencing project: providing services to taxonomists for standard genome sequencing and annotation.</title>
        <authorList>
            <consortium name="The Broad Institute Genomics Platform"/>
            <consortium name="The Broad Institute Genome Sequencing Center for Infectious Disease"/>
            <person name="Wu L."/>
            <person name="Ma J."/>
        </authorList>
    </citation>
    <scope>NUCLEOTIDE SEQUENCE [LARGE SCALE GENOMIC DNA]</scope>
    <source>
        <strain evidence="2">JCM 18298</strain>
    </source>
</reference>
<dbReference type="RefSeq" id="WP_345499837.1">
    <property type="nucleotide sequence ID" value="NZ_BAABJM010000010.1"/>
</dbReference>
<evidence type="ECO:0000313" key="2">
    <source>
        <dbReference type="Proteomes" id="UP001500603"/>
    </source>
</evidence>
<accession>A0ABP9L2L9</accession>
<evidence type="ECO:0000313" key="1">
    <source>
        <dbReference type="EMBL" id="GAA5069376.1"/>
    </source>
</evidence>